<gene>
    <name evidence="1" type="ORF">GBF38_008620</name>
</gene>
<evidence type="ECO:0000313" key="1">
    <source>
        <dbReference type="EMBL" id="KAG8004416.1"/>
    </source>
</evidence>
<dbReference type="EMBL" id="CM024812">
    <property type="protein sequence ID" value="KAG8004416.1"/>
    <property type="molecule type" value="Genomic_DNA"/>
</dbReference>
<proteinExistence type="predicted"/>
<name>A0ACB7EUD0_NIBAL</name>
<accession>A0ACB7EUD0</accession>
<organism evidence="1 2">
    <name type="scientific">Nibea albiflora</name>
    <name type="common">Yellow drum</name>
    <name type="synonym">Corvina albiflora</name>
    <dbReference type="NCBI Taxonomy" id="240163"/>
    <lineage>
        <taxon>Eukaryota</taxon>
        <taxon>Metazoa</taxon>
        <taxon>Chordata</taxon>
        <taxon>Craniata</taxon>
        <taxon>Vertebrata</taxon>
        <taxon>Euteleostomi</taxon>
        <taxon>Actinopterygii</taxon>
        <taxon>Neopterygii</taxon>
        <taxon>Teleostei</taxon>
        <taxon>Neoteleostei</taxon>
        <taxon>Acanthomorphata</taxon>
        <taxon>Eupercaria</taxon>
        <taxon>Sciaenidae</taxon>
        <taxon>Nibea</taxon>
    </lineage>
</organism>
<dbReference type="Proteomes" id="UP000805704">
    <property type="component" value="Chromosome 24"/>
</dbReference>
<keyword evidence="2" id="KW-1185">Reference proteome</keyword>
<evidence type="ECO:0000313" key="2">
    <source>
        <dbReference type="Proteomes" id="UP000805704"/>
    </source>
</evidence>
<reference evidence="1" key="1">
    <citation type="submission" date="2020-04" db="EMBL/GenBank/DDBJ databases">
        <title>A chromosome-scale assembly and high-density genetic map of the yellow drum (Nibea albiflora) genome.</title>
        <authorList>
            <person name="Xu D."/>
            <person name="Zhang W."/>
            <person name="Chen R."/>
            <person name="Tan P."/>
            <person name="Wang L."/>
            <person name="Song H."/>
            <person name="Tian L."/>
            <person name="Zhu Q."/>
            <person name="Wang B."/>
        </authorList>
    </citation>
    <scope>NUCLEOTIDE SEQUENCE</scope>
    <source>
        <strain evidence="1">ZJHYS-2018</strain>
    </source>
</reference>
<protein>
    <submittedName>
        <fullName evidence="1">Uncharacterized protein</fullName>
    </submittedName>
</protein>
<sequence length="148" mass="16563">MSAVERLRVAAAPSISTDVPDVSPTDRPTSSDRCDFNAHLTLDVPVSPPSLCTQNFSMMFRWRRRDLMQNHLLSSSSSPFFFLSSPSMRPRSLTPPCSASRRFAARCRLYAAPMTAIFEVESEEEEEDDDVFIESPGGELSQRLIDIS</sequence>
<comment type="caution">
    <text evidence="1">The sequence shown here is derived from an EMBL/GenBank/DDBJ whole genome shotgun (WGS) entry which is preliminary data.</text>
</comment>